<dbReference type="AlphaFoldDB" id="A0A8I2YGB6"/>
<proteinExistence type="predicted"/>
<accession>A0A8I2YGB6</accession>
<reference evidence="1" key="1">
    <citation type="submission" date="2021-03" db="EMBL/GenBank/DDBJ databases">
        <title>Evolutionary innovations through gain and loss of genes in the ectomycorrhizal Boletales.</title>
        <authorList>
            <person name="Wu G."/>
            <person name="Miyauchi S."/>
            <person name="Morin E."/>
            <person name="Yang Z.-L."/>
            <person name="Xu J."/>
            <person name="Martin F.M."/>
        </authorList>
    </citation>
    <scope>NUCLEOTIDE SEQUENCE</scope>
    <source>
        <strain evidence="1">BR01</strain>
    </source>
</reference>
<keyword evidence="2" id="KW-1185">Reference proteome</keyword>
<name>A0A8I2YGB6_9AGAM</name>
<dbReference type="OrthoDB" id="2674601at2759"/>
<comment type="caution">
    <text evidence="1">The sequence shown here is derived from an EMBL/GenBank/DDBJ whole genome shotgun (WGS) entry which is preliminary data.</text>
</comment>
<dbReference type="Proteomes" id="UP000683000">
    <property type="component" value="Unassembled WGS sequence"/>
</dbReference>
<gene>
    <name evidence="1" type="ORF">JVT61DRAFT_9538</name>
</gene>
<evidence type="ECO:0000313" key="2">
    <source>
        <dbReference type="Proteomes" id="UP000683000"/>
    </source>
</evidence>
<dbReference type="EMBL" id="JAGFBS010000035">
    <property type="protein sequence ID" value="KAG6371342.1"/>
    <property type="molecule type" value="Genomic_DNA"/>
</dbReference>
<organism evidence="1 2">
    <name type="scientific">Boletus reticuloceps</name>
    <dbReference type="NCBI Taxonomy" id="495285"/>
    <lineage>
        <taxon>Eukaryota</taxon>
        <taxon>Fungi</taxon>
        <taxon>Dikarya</taxon>
        <taxon>Basidiomycota</taxon>
        <taxon>Agaricomycotina</taxon>
        <taxon>Agaricomycetes</taxon>
        <taxon>Agaricomycetidae</taxon>
        <taxon>Boletales</taxon>
        <taxon>Boletineae</taxon>
        <taxon>Boletaceae</taxon>
        <taxon>Boletoideae</taxon>
        <taxon>Boletus</taxon>
    </lineage>
</organism>
<sequence>MVVDLSKFATWLVLSERKDPKVMISKDYTSFTVGTQTMSLGKPREGLQELINQVWKRYRAIIQSEPVVKGDLQAIDDSSNDLRGYSFLDEKLFCERRWTMFYRLVQQYDLANVDSHGILCWDVPQVKLLLEKCERLWDCMLHLLFITLGISTQVAQFVRLQVRNGNQQSNLQFWNGEMYFSTRDGKTSSTSGKDSCIPSFLPSQVASILLELIGGGLR</sequence>
<evidence type="ECO:0000313" key="1">
    <source>
        <dbReference type="EMBL" id="KAG6371342.1"/>
    </source>
</evidence>
<protein>
    <submittedName>
        <fullName evidence="1">Uncharacterized protein</fullName>
    </submittedName>
</protein>